<gene>
    <name evidence="1" type="ORF">EST38_g5552</name>
</gene>
<comment type="caution">
    <text evidence="1">The sequence shown here is derived from an EMBL/GenBank/DDBJ whole genome shotgun (WGS) entry which is preliminary data.</text>
</comment>
<name>A0A4Q2DK26_9AGAR</name>
<organism evidence="1 2">
    <name type="scientific">Candolleomyces aberdarensis</name>
    <dbReference type="NCBI Taxonomy" id="2316362"/>
    <lineage>
        <taxon>Eukaryota</taxon>
        <taxon>Fungi</taxon>
        <taxon>Dikarya</taxon>
        <taxon>Basidiomycota</taxon>
        <taxon>Agaricomycotina</taxon>
        <taxon>Agaricomycetes</taxon>
        <taxon>Agaricomycetidae</taxon>
        <taxon>Agaricales</taxon>
        <taxon>Agaricineae</taxon>
        <taxon>Psathyrellaceae</taxon>
        <taxon>Candolleomyces</taxon>
    </lineage>
</organism>
<reference evidence="1 2" key="1">
    <citation type="submission" date="2019-01" db="EMBL/GenBank/DDBJ databases">
        <title>Draft genome sequence of Psathyrella aberdarensis IHI B618.</title>
        <authorList>
            <person name="Buettner E."/>
            <person name="Kellner H."/>
        </authorList>
    </citation>
    <scope>NUCLEOTIDE SEQUENCE [LARGE SCALE GENOMIC DNA]</scope>
    <source>
        <strain evidence="1 2">IHI B618</strain>
    </source>
</reference>
<dbReference type="InterPro" id="IPR036047">
    <property type="entry name" value="F-box-like_dom_sf"/>
</dbReference>
<accession>A0A4Q2DK26</accession>
<dbReference type="OrthoDB" id="3054030at2759"/>
<keyword evidence="2" id="KW-1185">Reference proteome</keyword>
<evidence type="ECO:0000313" key="1">
    <source>
        <dbReference type="EMBL" id="RXW20293.1"/>
    </source>
</evidence>
<dbReference type="AlphaFoldDB" id="A0A4Q2DK26"/>
<sequence>MPEFVQDFWCSEELLLQALAFLPPLDLRSCVQVSRWFNRIAVQSVLDTYGIWNAEQSAALELAGNPYDLDGLSALLLSIHLKSLSYVRFDLYKVMSLQSALKSFHKMQRLIDRMASVHTVYVHWPADAYLKRPISEQSRVTTCECVEQFLYTAIVAKGCTCLQLSGFNAFTSEYRLKKNPAITPAAEGSKNLVAEGSSIWESVRGYLASRRARPTYEPSVSSEEVYYCRKQSRFSISTPRIYLTPSPNFGQASKLTTLIAFSTNIFRPPFSQWTFSLLKASPIASLTLYFIDLPNDDVESKLILDRLAEAVPDVTTIHLEDAKSGLMKDVVPWLGRFELLEALIIEPECFCAKTDIDDLELQALARLPDIRTLTSSSSFLCAYLASRISVSPGTLPSDMQDLIMRHMWTSSTRSAITTFVKDVELLHKAIVEASPEPEGRNFTLRINIRFNCFSDRAETLTRIWDQLDSGILHLACDEEKTSVEGPPCFRPSESRPWLCLELHLPATRDKIQRGALDKEIMAFARMFPTVTEILLSSPQTSIQCPRQSLRRERLDKLKTVCPELCIGWVY</sequence>
<dbReference type="EMBL" id="SDEE01000156">
    <property type="protein sequence ID" value="RXW20293.1"/>
    <property type="molecule type" value="Genomic_DNA"/>
</dbReference>
<evidence type="ECO:0000313" key="2">
    <source>
        <dbReference type="Proteomes" id="UP000290288"/>
    </source>
</evidence>
<dbReference type="STRING" id="2316362.A0A4Q2DK26"/>
<dbReference type="Proteomes" id="UP000290288">
    <property type="component" value="Unassembled WGS sequence"/>
</dbReference>
<proteinExistence type="predicted"/>
<protein>
    <recommendedName>
        <fullName evidence="3">F-box domain-containing protein</fullName>
    </recommendedName>
</protein>
<dbReference type="SUPFAM" id="SSF81383">
    <property type="entry name" value="F-box domain"/>
    <property type="match status" value="1"/>
</dbReference>
<evidence type="ECO:0008006" key="3">
    <source>
        <dbReference type="Google" id="ProtNLM"/>
    </source>
</evidence>